<dbReference type="Gene3D" id="3.40.50.10490">
    <property type="entry name" value="Glucose-6-phosphate isomerase like protein, domain 1"/>
    <property type="match status" value="2"/>
</dbReference>
<sequence length="359" mass="37152">MSLLSPEPASIPPSRPETLMAREAREAPQRCVEQLRLNADLVRDAGRQLRALAPPFAATLARGSSDQAAAFAKFLLETHGGVPTLSHAPSIGSLYHKTSPAFRGVPLIAISQSGRSPDLLAAADDARAQGAVVVAIVNDAASPLAERAQIVIPVHAGAETSVAATKSFVCTLVALTHLIAEWSQDAALLAALDDVGDVLEAAATADWTGAVAPLKDATQMLVLGRGPTLPIAGEAALKLKETCSLHAEAFSIAEVAHGPMTLVGPGDPVLALAPFDIARTGLRDRLEDFAARGATVIAAGLPEDVAPAKLVLPSRADVHPVLAAIAQIQSFYGLANALSLARGYDPDSPPHLNKVTRTL</sequence>
<dbReference type="CDD" id="cd05008">
    <property type="entry name" value="SIS_GlmS_GlmD_1"/>
    <property type="match status" value="1"/>
</dbReference>
<feature type="domain" description="SIS" evidence="3">
    <location>
        <begin position="45"/>
        <end position="197"/>
    </location>
</feature>
<dbReference type="Pfam" id="PF01380">
    <property type="entry name" value="SIS"/>
    <property type="match status" value="2"/>
</dbReference>
<protein>
    <submittedName>
        <fullName evidence="4">SIS domain-containing protein</fullName>
    </submittedName>
</protein>
<reference evidence="4 5" key="1">
    <citation type="journal article" date="2013" name="Antonie Van Leeuwenhoek">
        <title>Sphingomonas ginsenosidivorax sp. nov., with the ability to transform ginsenosides.</title>
        <authorList>
            <person name="Jin X.F."/>
            <person name="Kim J.K."/>
            <person name="Liu Q.M."/>
            <person name="Kang M.S."/>
            <person name="He D."/>
            <person name="Jin F.X."/>
            <person name="Kim S.C."/>
            <person name="Im W.T."/>
        </authorList>
    </citation>
    <scope>NUCLEOTIDE SEQUENCE [LARGE SCALE GENOMIC DNA]</scope>
    <source>
        <strain evidence="4 5">KHI67</strain>
    </source>
</reference>
<evidence type="ECO:0000313" key="5">
    <source>
        <dbReference type="Proteomes" id="UP000321250"/>
    </source>
</evidence>
<proteinExistence type="predicted"/>
<dbReference type="InterPro" id="IPR001347">
    <property type="entry name" value="SIS_dom"/>
</dbReference>
<gene>
    <name evidence="4" type="ORF">FSB78_08740</name>
</gene>
<dbReference type="InterPro" id="IPR035490">
    <property type="entry name" value="GlmS/FrlB_SIS"/>
</dbReference>
<evidence type="ECO:0000313" key="4">
    <source>
        <dbReference type="EMBL" id="TXC71028.1"/>
    </source>
</evidence>
<feature type="domain" description="SIS" evidence="3">
    <location>
        <begin position="210"/>
        <end position="349"/>
    </location>
</feature>
<comment type="caution">
    <text evidence="4">The sequence shown here is derived from an EMBL/GenBank/DDBJ whole genome shotgun (WGS) entry which is preliminary data.</text>
</comment>
<keyword evidence="1" id="KW-0032">Aminotransferase</keyword>
<keyword evidence="5" id="KW-1185">Reference proteome</keyword>
<dbReference type="GO" id="GO:1901135">
    <property type="term" value="P:carbohydrate derivative metabolic process"/>
    <property type="evidence" value="ECO:0007669"/>
    <property type="project" value="InterPro"/>
</dbReference>
<keyword evidence="1" id="KW-0808">Transferase</keyword>
<dbReference type="PANTHER" id="PTHR10937">
    <property type="entry name" value="GLUCOSAMINE--FRUCTOSE-6-PHOSPHATE AMINOTRANSFERASE, ISOMERIZING"/>
    <property type="match status" value="1"/>
</dbReference>
<evidence type="ECO:0000256" key="2">
    <source>
        <dbReference type="ARBA" id="ARBA00022737"/>
    </source>
</evidence>
<dbReference type="PANTHER" id="PTHR10937:SF8">
    <property type="entry name" value="AMINOTRANSFERASE-RELATED"/>
    <property type="match status" value="1"/>
</dbReference>
<dbReference type="Proteomes" id="UP000321250">
    <property type="component" value="Unassembled WGS sequence"/>
</dbReference>
<evidence type="ECO:0000256" key="1">
    <source>
        <dbReference type="ARBA" id="ARBA00022576"/>
    </source>
</evidence>
<name>A0A5C6UGF4_9SPHN</name>
<accession>A0A5C6UGF4</accession>
<evidence type="ECO:0000259" key="3">
    <source>
        <dbReference type="PROSITE" id="PS51464"/>
    </source>
</evidence>
<dbReference type="OrthoDB" id="9761808at2"/>
<dbReference type="SUPFAM" id="SSF53697">
    <property type="entry name" value="SIS domain"/>
    <property type="match status" value="1"/>
</dbReference>
<keyword evidence="2" id="KW-0677">Repeat</keyword>
<dbReference type="InterPro" id="IPR035466">
    <property type="entry name" value="GlmS/AgaS_SIS"/>
</dbReference>
<dbReference type="InterPro" id="IPR046348">
    <property type="entry name" value="SIS_dom_sf"/>
</dbReference>
<dbReference type="GO" id="GO:0008483">
    <property type="term" value="F:transaminase activity"/>
    <property type="evidence" value="ECO:0007669"/>
    <property type="project" value="UniProtKB-KW"/>
</dbReference>
<dbReference type="AlphaFoldDB" id="A0A5C6UGF4"/>
<dbReference type="RefSeq" id="WP_147081905.1">
    <property type="nucleotide sequence ID" value="NZ_VOQR01000001.1"/>
</dbReference>
<organism evidence="4 5">
    <name type="scientific">Sphingomonas ginsenosidivorax</name>
    <dbReference type="NCBI Taxonomy" id="862135"/>
    <lineage>
        <taxon>Bacteria</taxon>
        <taxon>Pseudomonadati</taxon>
        <taxon>Pseudomonadota</taxon>
        <taxon>Alphaproteobacteria</taxon>
        <taxon>Sphingomonadales</taxon>
        <taxon>Sphingomonadaceae</taxon>
        <taxon>Sphingomonas</taxon>
    </lineage>
</organism>
<dbReference type="EMBL" id="VOQR01000001">
    <property type="protein sequence ID" value="TXC71028.1"/>
    <property type="molecule type" value="Genomic_DNA"/>
</dbReference>
<dbReference type="PROSITE" id="PS51464">
    <property type="entry name" value="SIS"/>
    <property type="match status" value="2"/>
</dbReference>
<dbReference type="CDD" id="cd05009">
    <property type="entry name" value="SIS_GlmS_GlmD_2"/>
    <property type="match status" value="1"/>
</dbReference>
<dbReference type="GO" id="GO:0097367">
    <property type="term" value="F:carbohydrate derivative binding"/>
    <property type="evidence" value="ECO:0007669"/>
    <property type="project" value="InterPro"/>
</dbReference>